<gene>
    <name evidence="2" type="ORF">FGO68_gene12184</name>
</gene>
<evidence type="ECO:0000313" key="2">
    <source>
        <dbReference type="EMBL" id="TNV81622.1"/>
    </source>
</evidence>
<dbReference type="Proteomes" id="UP000785679">
    <property type="component" value="Unassembled WGS sequence"/>
</dbReference>
<accession>A0A8J8NTD9</accession>
<organism evidence="2 3">
    <name type="scientific">Halteria grandinella</name>
    <dbReference type="NCBI Taxonomy" id="5974"/>
    <lineage>
        <taxon>Eukaryota</taxon>
        <taxon>Sar</taxon>
        <taxon>Alveolata</taxon>
        <taxon>Ciliophora</taxon>
        <taxon>Intramacronucleata</taxon>
        <taxon>Spirotrichea</taxon>
        <taxon>Stichotrichia</taxon>
        <taxon>Sporadotrichida</taxon>
        <taxon>Halteriidae</taxon>
        <taxon>Halteria</taxon>
    </lineage>
</organism>
<sequence length="634" mass="71992">MHSTVLSPSARYTQSPSFKISGTYVPQIGYQHIFPLENVIPKNLGQIRQKSLFKTEKQNQAIFDNKSIGSERQTFPLLPDMNTTRKLSHLRNTHINRTSLKTQNNNAFGSVFTQRTTNSSLPTKEQIAERKFLLQENDISQISLLGSLSEYSSTKIDEGSKAIDEFRSKQTIRQLKMIQSKIQVKVDKVIKERISPYSITPQFSDKANHLKSKLSPLENGAAKLQRLLTLNSAEHSFVEQRSHSFTFRYNMPQPTISGFSRDKVVNNTGLRSEDQDQVKGKLKSHFHIAHQRRLQHITIHTPHVPQLSLNISQFSSGQASSPKQEVLETQKSCPPLEEVQLFTRKRGGLIKQVAQREKQNSPFLQKSNLSLKLEEDNQPQKTTELSLLEDSESENGGKSQDLNENNISNQKIETSRPAIKITYAMLLQQQVEVQTRPKNYKKIHLSSWHRKKFSSSHSASKQNHFQNGLKDTDLEEIVEDDESCANFTQNKFQQPPIIGKKINSPNHHTTSSSGFCEDQPLGDKEMLLSATNSSPSRSKGVFRSRLTQRLSTLGGQFMLNQTHRFKNTSLSPSKEVELVEKDSFMSLSQFTQPFKDIQQKIECGKRSYVIKQARSSGTVCQSLFGKEQQTGSQM</sequence>
<evidence type="ECO:0000313" key="3">
    <source>
        <dbReference type="Proteomes" id="UP000785679"/>
    </source>
</evidence>
<dbReference type="EMBL" id="RRYP01005916">
    <property type="protein sequence ID" value="TNV81622.1"/>
    <property type="molecule type" value="Genomic_DNA"/>
</dbReference>
<feature type="compositionally biased region" description="Polar residues" evidence="1">
    <location>
        <begin position="396"/>
        <end position="411"/>
    </location>
</feature>
<reference evidence="2" key="1">
    <citation type="submission" date="2019-06" db="EMBL/GenBank/DDBJ databases">
        <authorList>
            <person name="Zheng W."/>
        </authorList>
    </citation>
    <scope>NUCLEOTIDE SEQUENCE</scope>
    <source>
        <strain evidence="2">QDHG01</strain>
    </source>
</reference>
<evidence type="ECO:0000256" key="1">
    <source>
        <dbReference type="SAM" id="MobiDB-lite"/>
    </source>
</evidence>
<name>A0A8J8NTD9_HALGN</name>
<dbReference type="AlphaFoldDB" id="A0A8J8NTD9"/>
<feature type="region of interest" description="Disordered" evidence="1">
    <location>
        <begin position="496"/>
        <end position="517"/>
    </location>
</feature>
<feature type="region of interest" description="Disordered" evidence="1">
    <location>
        <begin position="353"/>
        <end position="411"/>
    </location>
</feature>
<keyword evidence="3" id="KW-1185">Reference proteome</keyword>
<comment type="caution">
    <text evidence="2">The sequence shown here is derived from an EMBL/GenBank/DDBJ whole genome shotgun (WGS) entry which is preliminary data.</text>
</comment>
<feature type="compositionally biased region" description="Polar residues" evidence="1">
    <location>
        <begin position="360"/>
        <end position="370"/>
    </location>
</feature>
<proteinExistence type="predicted"/>
<feature type="compositionally biased region" description="Polar residues" evidence="1">
    <location>
        <begin position="503"/>
        <end position="514"/>
    </location>
</feature>
<protein>
    <submittedName>
        <fullName evidence="2">Uncharacterized protein</fullName>
    </submittedName>
</protein>